<dbReference type="GO" id="GO:0016772">
    <property type="term" value="F:transferase activity, transferring phosphorus-containing groups"/>
    <property type="evidence" value="ECO:0007669"/>
    <property type="project" value="InterPro"/>
</dbReference>
<keyword evidence="6" id="KW-1185">Reference proteome</keyword>
<protein>
    <recommendedName>
        <fullName evidence="4">HPr domain-containing protein</fullName>
    </recommendedName>
</protein>
<dbReference type="PANTHER" id="PTHR46244:SF6">
    <property type="entry name" value="PHOSPHOENOLPYRUVATE-PROTEIN PHOSPHOTRANSFERASE"/>
    <property type="match status" value="1"/>
</dbReference>
<evidence type="ECO:0000313" key="6">
    <source>
        <dbReference type="Proteomes" id="UP000252558"/>
    </source>
</evidence>
<dbReference type="InterPro" id="IPR035895">
    <property type="entry name" value="HPr-like_sf"/>
</dbReference>
<evidence type="ECO:0000256" key="2">
    <source>
        <dbReference type="ARBA" id="ARBA00022679"/>
    </source>
</evidence>
<dbReference type="SUPFAM" id="SSF55594">
    <property type="entry name" value="HPr-like"/>
    <property type="match status" value="1"/>
</dbReference>
<dbReference type="Gene3D" id="1.10.274.10">
    <property type="entry name" value="PtsI, HPr-binding domain"/>
    <property type="match status" value="1"/>
</dbReference>
<accession>A0A368NMR5</accession>
<dbReference type="GO" id="GO:0009401">
    <property type="term" value="P:phosphoenolpyruvate-dependent sugar phosphotransferase system"/>
    <property type="evidence" value="ECO:0007669"/>
    <property type="project" value="InterPro"/>
</dbReference>
<organism evidence="5 6">
    <name type="scientific">Corallincola holothuriorum</name>
    <dbReference type="NCBI Taxonomy" id="2282215"/>
    <lineage>
        <taxon>Bacteria</taxon>
        <taxon>Pseudomonadati</taxon>
        <taxon>Pseudomonadota</taxon>
        <taxon>Gammaproteobacteria</taxon>
        <taxon>Alteromonadales</taxon>
        <taxon>Psychromonadaceae</taxon>
        <taxon>Corallincola</taxon>
    </lineage>
</organism>
<dbReference type="OrthoDB" id="2086602at2"/>
<feature type="domain" description="HPr" evidence="4">
    <location>
        <begin position="1"/>
        <end position="42"/>
    </location>
</feature>
<dbReference type="InterPro" id="IPR050499">
    <property type="entry name" value="PEP-utilizing_PTS_enzyme"/>
</dbReference>
<dbReference type="InterPro" id="IPR008731">
    <property type="entry name" value="PTS_EIN"/>
</dbReference>
<evidence type="ECO:0000313" key="5">
    <source>
        <dbReference type="EMBL" id="RCU51173.1"/>
    </source>
</evidence>
<dbReference type="SUPFAM" id="SSF51621">
    <property type="entry name" value="Phosphoenolpyruvate/pyruvate domain"/>
    <property type="match status" value="1"/>
</dbReference>
<dbReference type="AlphaFoldDB" id="A0A368NMR5"/>
<comment type="similarity">
    <text evidence="1">Belongs to the PEP-utilizing enzyme family.</text>
</comment>
<dbReference type="SUPFAM" id="SSF47831">
    <property type="entry name" value="Enzyme I of the PEP:sugar phosphotransferase system HPr-binding (sub)domain"/>
    <property type="match status" value="1"/>
</dbReference>
<reference evidence="5 6" key="1">
    <citation type="submission" date="2018-07" db="EMBL/GenBank/DDBJ databases">
        <title>Corallincola holothuriorum sp. nov., a new facultative anaerobe isolated from sea cucumber Apostichopus japonicus.</title>
        <authorList>
            <person name="Xia H."/>
        </authorList>
    </citation>
    <scope>NUCLEOTIDE SEQUENCE [LARGE SCALE GENOMIC DNA]</scope>
    <source>
        <strain evidence="5 6">C4</strain>
    </source>
</reference>
<feature type="region of interest" description="Disordered" evidence="3">
    <location>
        <begin position="57"/>
        <end position="77"/>
    </location>
</feature>
<comment type="caution">
    <text evidence="5">The sequence shown here is derived from an EMBL/GenBank/DDBJ whole genome shotgun (WGS) entry which is preliminary data.</text>
</comment>
<dbReference type="Pfam" id="PF05524">
    <property type="entry name" value="PEP-utilisers_N"/>
    <property type="match status" value="1"/>
</dbReference>
<evidence type="ECO:0000256" key="3">
    <source>
        <dbReference type="SAM" id="MobiDB-lite"/>
    </source>
</evidence>
<proteinExistence type="inferred from homology"/>
<name>A0A368NMR5_9GAMM</name>
<evidence type="ECO:0000256" key="1">
    <source>
        <dbReference type="ARBA" id="ARBA00007837"/>
    </source>
</evidence>
<dbReference type="PROSITE" id="PS51350">
    <property type="entry name" value="PTS_HPR_DOM"/>
    <property type="match status" value="1"/>
</dbReference>
<gene>
    <name evidence="5" type="ORF">DU002_06825</name>
</gene>
<dbReference type="InterPro" id="IPR036618">
    <property type="entry name" value="PtsI_HPr-bd_sf"/>
</dbReference>
<dbReference type="PANTHER" id="PTHR46244">
    <property type="entry name" value="PHOSPHOENOLPYRUVATE-PROTEIN PHOSPHOTRANSFERASE"/>
    <property type="match status" value="1"/>
</dbReference>
<dbReference type="Gene3D" id="3.50.30.10">
    <property type="entry name" value="Phosphohistidine domain"/>
    <property type="match status" value="1"/>
</dbReference>
<sequence length="235" mass="24637">MVSLLGLGSRLGDEIRVQASGPDAEEAIIQLSQAIRNGLGEACGKAQSCAATNATPLPEEQPLLGQTNDDPNTLSGVAASPGLAIGQVFQLVEETFEFAEQGTDVTTEQQQLSDAIEKAKQQQQTLKADVISHGSSEQAAIFDAHRELLNDPELTCKGAHKHGKWVGVCGGIASDTQAVPLLIGLGVDELSVSVPTLPAIKAQVRERSLSDCQSLAQHALTLETAAEVRNASPVR</sequence>
<dbReference type="Gene3D" id="3.30.1340.10">
    <property type="entry name" value="HPr-like"/>
    <property type="match status" value="1"/>
</dbReference>
<keyword evidence="2" id="KW-0808">Transferase</keyword>
<dbReference type="Pfam" id="PF00381">
    <property type="entry name" value="PTS-HPr"/>
    <property type="match status" value="1"/>
</dbReference>
<dbReference type="EMBL" id="QPID01000003">
    <property type="protein sequence ID" value="RCU51173.1"/>
    <property type="molecule type" value="Genomic_DNA"/>
</dbReference>
<dbReference type="InterPro" id="IPR000032">
    <property type="entry name" value="HPr-like"/>
</dbReference>
<feature type="compositionally biased region" description="Polar residues" evidence="3">
    <location>
        <begin position="64"/>
        <end position="75"/>
    </location>
</feature>
<dbReference type="Proteomes" id="UP000252558">
    <property type="component" value="Unassembled WGS sequence"/>
</dbReference>
<evidence type="ECO:0000259" key="4">
    <source>
        <dbReference type="PROSITE" id="PS51350"/>
    </source>
</evidence>
<dbReference type="InterPro" id="IPR015813">
    <property type="entry name" value="Pyrv/PenolPyrv_kinase-like_dom"/>
</dbReference>